<evidence type="ECO:0000256" key="4">
    <source>
        <dbReference type="SAM" id="Coils"/>
    </source>
</evidence>
<protein>
    <submittedName>
        <fullName evidence="6">Type I restriction enzyme S subunit</fullName>
        <ecNumber evidence="6">3.1.21.3</ecNumber>
    </submittedName>
</protein>
<dbReference type="InterPro" id="IPR051212">
    <property type="entry name" value="Type-I_RE_S_subunit"/>
</dbReference>
<dbReference type="GO" id="GO:0003677">
    <property type="term" value="F:DNA binding"/>
    <property type="evidence" value="ECO:0007669"/>
    <property type="project" value="UniProtKB-KW"/>
</dbReference>
<keyword evidence="3" id="KW-0238">DNA-binding</keyword>
<feature type="coiled-coil region" evidence="4">
    <location>
        <begin position="360"/>
        <end position="397"/>
    </location>
</feature>
<dbReference type="Pfam" id="PF01420">
    <property type="entry name" value="Methylase_S"/>
    <property type="match status" value="2"/>
</dbReference>
<keyword evidence="6" id="KW-0378">Hydrolase</keyword>
<evidence type="ECO:0000256" key="3">
    <source>
        <dbReference type="ARBA" id="ARBA00023125"/>
    </source>
</evidence>
<dbReference type="CDD" id="cd17256">
    <property type="entry name" value="RMtype1_S_EcoJA65PI-TRD1-CR1_like"/>
    <property type="match status" value="1"/>
</dbReference>
<gene>
    <name evidence="6" type="ORF">FHS59_004106</name>
</gene>
<reference evidence="6 7" key="1">
    <citation type="submission" date="2020-08" db="EMBL/GenBank/DDBJ databases">
        <title>Genomic Encyclopedia of Type Strains, Phase IV (KMG-IV): sequencing the most valuable type-strain genomes for metagenomic binning, comparative biology and taxonomic classification.</title>
        <authorList>
            <person name="Goeker M."/>
        </authorList>
    </citation>
    <scope>NUCLEOTIDE SEQUENCE [LARGE SCALE GENOMIC DNA]</scope>
    <source>
        <strain evidence="6 7">DSM 102044</strain>
    </source>
</reference>
<dbReference type="EMBL" id="JACIJO010000003">
    <property type="protein sequence ID" value="MBB6328463.1"/>
    <property type="molecule type" value="Genomic_DNA"/>
</dbReference>
<evidence type="ECO:0000313" key="7">
    <source>
        <dbReference type="Proteomes" id="UP000588604"/>
    </source>
</evidence>
<dbReference type="GO" id="GO:0009035">
    <property type="term" value="F:type I site-specific deoxyribonuclease activity"/>
    <property type="evidence" value="ECO:0007669"/>
    <property type="project" value="UniProtKB-EC"/>
</dbReference>
<comment type="caution">
    <text evidence="6">The sequence shown here is derived from an EMBL/GenBank/DDBJ whole genome shotgun (WGS) entry which is preliminary data.</text>
</comment>
<evidence type="ECO:0000256" key="2">
    <source>
        <dbReference type="ARBA" id="ARBA00022747"/>
    </source>
</evidence>
<evidence type="ECO:0000256" key="1">
    <source>
        <dbReference type="ARBA" id="ARBA00010923"/>
    </source>
</evidence>
<keyword evidence="7" id="KW-1185">Reference proteome</keyword>
<dbReference type="PANTHER" id="PTHR43140:SF1">
    <property type="entry name" value="TYPE I RESTRICTION ENZYME ECOKI SPECIFICITY SUBUNIT"/>
    <property type="match status" value="1"/>
</dbReference>
<dbReference type="SUPFAM" id="SSF116734">
    <property type="entry name" value="DNA methylase specificity domain"/>
    <property type="match status" value="2"/>
</dbReference>
<accession>A0A841MND9</accession>
<dbReference type="EC" id="3.1.21.3" evidence="6"/>
<dbReference type="InterPro" id="IPR044946">
    <property type="entry name" value="Restrct_endonuc_typeI_TRD_sf"/>
</dbReference>
<keyword evidence="4" id="KW-0175">Coiled coil</keyword>
<name>A0A841MND9_9BACT</name>
<dbReference type="PANTHER" id="PTHR43140">
    <property type="entry name" value="TYPE-1 RESTRICTION ENZYME ECOKI SPECIFICITY PROTEIN"/>
    <property type="match status" value="1"/>
</dbReference>
<dbReference type="Proteomes" id="UP000588604">
    <property type="component" value="Unassembled WGS sequence"/>
</dbReference>
<dbReference type="Gene3D" id="3.90.220.20">
    <property type="entry name" value="DNA methylase specificity domains"/>
    <property type="match status" value="2"/>
</dbReference>
<evidence type="ECO:0000313" key="6">
    <source>
        <dbReference type="EMBL" id="MBB6328463.1"/>
    </source>
</evidence>
<evidence type="ECO:0000259" key="5">
    <source>
        <dbReference type="Pfam" id="PF01420"/>
    </source>
</evidence>
<dbReference type="GO" id="GO:0009307">
    <property type="term" value="P:DNA restriction-modification system"/>
    <property type="evidence" value="ECO:0007669"/>
    <property type="project" value="UniProtKB-KW"/>
</dbReference>
<dbReference type="RefSeq" id="WP_184497469.1">
    <property type="nucleotide sequence ID" value="NZ_JACIJO010000003.1"/>
</dbReference>
<sequence>MMVQDRNTTKWISTVPEHWKTLRIKNLFAEIDERSETGEEELLSVSHYTGVTKKRDSLENEDDFISNAKTLVGYKKVAENDLVSNIMLAWNGSLGISKYDGITSPAYCVYRIKGENNPHYYGYLFSTAIMKAEFRKKSFGIIDSRLRLYSDKFFSIPVAVPPKDEQDQIVFYIKAQSKKIKHFIQKKKAFIELLKEQRQAVINHKLISEDQKVKIKYCVTKVGAGVTPTGGATVYKNSGVIFLRSQNIHNDGLRLDDVAFITEDIHKSMNGSQVKKDDVLINITGASIGRTFVFELVEEANVNQHVCILRPEKEKILPKFLMLQLQSDMIQNQIKTIEGASREGLTNSTLKNYYIYTPSIERQEELIKEIKTETAKIDQAIAKAEKEIELIKEYREAMIVKAVLGKLDLKVHTKKEMEHAK</sequence>
<keyword evidence="2" id="KW-0680">Restriction system</keyword>
<comment type="similarity">
    <text evidence="1">Belongs to the type-I restriction system S methylase family.</text>
</comment>
<dbReference type="InterPro" id="IPR000055">
    <property type="entry name" value="Restrct_endonuc_typeI_TRD"/>
</dbReference>
<organism evidence="6 7">
    <name type="scientific">Algoriphagus iocasae</name>
    <dbReference type="NCBI Taxonomy" id="1836499"/>
    <lineage>
        <taxon>Bacteria</taxon>
        <taxon>Pseudomonadati</taxon>
        <taxon>Bacteroidota</taxon>
        <taxon>Cytophagia</taxon>
        <taxon>Cytophagales</taxon>
        <taxon>Cyclobacteriaceae</taxon>
        <taxon>Algoriphagus</taxon>
    </lineage>
</organism>
<feature type="domain" description="Type I restriction modification DNA specificity" evidence="5">
    <location>
        <begin position="234"/>
        <end position="375"/>
    </location>
</feature>
<proteinExistence type="inferred from homology"/>
<dbReference type="AlphaFoldDB" id="A0A841MND9"/>
<feature type="domain" description="Type I restriction modification DNA specificity" evidence="5">
    <location>
        <begin position="16"/>
        <end position="187"/>
    </location>
</feature>